<feature type="non-terminal residue" evidence="2">
    <location>
        <position position="266"/>
    </location>
</feature>
<feature type="domain" description="Tip attachment protein J" evidence="1">
    <location>
        <begin position="87"/>
        <end position="210"/>
    </location>
</feature>
<proteinExistence type="predicted"/>
<gene>
    <name evidence="2" type="ORF">METZ01_LOCUS431026</name>
</gene>
<accession>A0A382Y497</accession>
<dbReference type="EMBL" id="UINC01172872">
    <property type="protein sequence ID" value="SVD78172.1"/>
    <property type="molecule type" value="Genomic_DNA"/>
</dbReference>
<dbReference type="InterPro" id="IPR053171">
    <property type="entry name" value="Viral_Tip_Attach_Protein"/>
</dbReference>
<evidence type="ECO:0000259" key="1">
    <source>
        <dbReference type="Pfam" id="PF13550"/>
    </source>
</evidence>
<reference evidence="2" key="1">
    <citation type="submission" date="2018-05" db="EMBL/GenBank/DDBJ databases">
        <authorList>
            <person name="Lanie J.A."/>
            <person name="Ng W.-L."/>
            <person name="Kazmierczak K.M."/>
            <person name="Andrzejewski T.M."/>
            <person name="Davidsen T.M."/>
            <person name="Wayne K.J."/>
            <person name="Tettelin H."/>
            <person name="Glass J.I."/>
            <person name="Rusch D."/>
            <person name="Podicherti R."/>
            <person name="Tsui H.-C.T."/>
            <person name="Winkler M.E."/>
        </authorList>
    </citation>
    <scope>NUCLEOTIDE SEQUENCE</scope>
</reference>
<dbReference type="PANTHER" id="PTHR36251:SF2">
    <property type="entry name" value="GIFSY-2 PROPHAGE HOST SPECIFICITY PROTEIN J, PHAGE LAMBDA"/>
    <property type="match status" value="1"/>
</dbReference>
<dbReference type="InterPro" id="IPR032876">
    <property type="entry name" value="J_dom"/>
</dbReference>
<sequence>QKEVLYSEIYRAAQWCSHVPSGSTVPASTFNGVIYGAESKIEVLQKIATNMHSKLAFINGNPRLISDFSNHSWTGGGYTNIPAVKKIINQSNALSMTYAGGTMENIFNVINVRWNNPDNYHKLETVEFKDTASITKYNEREHELETLGCADKQQAKWIGAWYFETNQTNTDTVSYMAGWDHYDISPGDLISIADEYRPASSDKGGRVVSVDGGTITLDRSASGNIAVMDTSGVVQYGSASGTTASVSGTIDPGAVWNIYVGDDEID</sequence>
<evidence type="ECO:0000313" key="2">
    <source>
        <dbReference type="EMBL" id="SVD78172.1"/>
    </source>
</evidence>
<dbReference type="PANTHER" id="PTHR36251">
    <property type="entry name" value="FELS-1 PROPHAGE HOST SPECIFICITY PROTEIN-RELATED"/>
    <property type="match status" value="1"/>
</dbReference>
<feature type="non-terminal residue" evidence="2">
    <location>
        <position position="1"/>
    </location>
</feature>
<organism evidence="2">
    <name type="scientific">marine metagenome</name>
    <dbReference type="NCBI Taxonomy" id="408172"/>
    <lineage>
        <taxon>unclassified sequences</taxon>
        <taxon>metagenomes</taxon>
        <taxon>ecological metagenomes</taxon>
    </lineage>
</organism>
<dbReference type="AlphaFoldDB" id="A0A382Y497"/>
<name>A0A382Y497_9ZZZZ</name>
<dbReference type="Pfam" id="PF13550">
    <property type="entry name" value="Phage-tail_3"/>
    <property type="match status" value="1"/>
</dbReference>
<protein>
    <recommendedName>
        <fullName evidence="1">Tip attachment protein J domain-containing protein</fullName>
    </recommendedName>
</protein>